<dbReference type="GO" id="GO:0019441">
    <property type="term" value="P:L-tryptophan catabolic process to kynurenine"/>
    <property type="evidence" value="ECO:0007669"/>
    <property type="project" value="InterPro"/>
</dbReference>
<dbReference type="InterPro" id="IPR037175">
    <property type="entry name" value="KFase_sf"/>
</dbReference>
<evidence type="ECO:0000313" key="1">
    <source>
        <dbReference type="EMBL" id="CKR37066.1"/>
    </source>
</evidence>
<dbReference type="SUPFAM" id="SSF102198">
    <property type="entry name" value="Putative cyclase"/>
    <property type="match status" value="1"/>
</dbReference>
<protein>
    <submittedName>
        <fullName evidence="1">Arylformamidase</fullName>
    </submittedName>
</protein>
<reference evidence="3 4" key="2">
    <citation type="submission" date="2015-03" db="EMBL/GenBank/DDBJ databases">
        <authorList>
            <consortium name="Pathogen Informatics"/>
        </authorList>
    </citation>
    <scope>NUCLEOTIDE SEQUENCE [LARGE SCALE GENOMIC DNA]</scope>
    <source>
        <strain evidence="1 4">Bir 185</strain>
        <strain evidence="3">N09902308</strain>
    </source>
</reference>
<name>A0A654ZVF0_MYCTX</name>
<evidence type="ECO:0000313" key="4">
    <source>
        <dbReference type="Proteomes" id="UP000050164"/>
    </source>
</evidence>
<dbReference type="EMBL" id="CSBK01000933">
    <property type="protein sequence ID" value="COY11465.1"/>
    <property type="molecule type" value="Genomic_DNA"/>
</dbReference>
<organism evidence="1 4">
    <name type="scientific">Mycobacterium tuberculosis</name>
    <dbReference type="NCBI Taxonomy" id="1773"/>
    <lineage>
        <taxon>Bacteria</taxon>
        <taxon>Bacillati</taxon>
        <taxon>Actinomycetota</taxon>
        <taxon>Actinomycetes</taxon>
        <taxon>Mycobacteriales</taxon>
        <taxon>Mycobacteriaceae</taxon>
        <taxon>Mycobacterium</taxon>
        <taxon>Mycobacterium tuberculosis complex</taxon>
    </lineage>
</organism>
<sequence>MPWAVREYEAQTGRKVLDDFPDWEPCHRAILSQGIYGFENVGGDLDKVTGKRVTFAAFPWRWVGGDGCIVRLVAIVDPTGSYRIETGKAA</sequence>
<reference evidence="2" key="1">
    <citation type="submission" date="2015-03" db="EMBL/GenBank/DDBJ databases">
        <authorList>
            <consortium name="Pathogen Informatics"/>
            <person name="Murphy D."/>
        </authorList>
    </citation>
    <scope>NUCLEOTIDE SEQUENCE</scope>
    <source>
        <strain evidence="2">N09902308</strain>
    </source>
</reference>
<accession>A0A654ZVF0</accession>
<dbReference type="EMBL" id="CNFT01000216">
    <property type="protein sequence ID" value="CKR37066.1"/>
    <property type="molecule type" value="Genomic_DNA"/>
</dbReference>
<dbReference type="Gene3D" id="3.50.30.50">
    <property type="entry name" value="Putative cyclase"/>
    <property type="match status" value="1"/>
</dbReference>
<dbReference type="Proteomes" id="UP000039021">
    <property type="component" value="Unassembled WGS sequence"/>
</dbReference>
<evidence type="ECO:0000313" key="2">
    <source>
        <dbReference type="EMBL" id="COY11465.1"/>
    </source>
</evidence>
<dbReference type="GO" id="GO:0004061">
    <property type="term" value="F:arylformamidase activity"/>
    <property type="evidence" value="ECO:0007669"/>
    <property type="project" value="InterPro"/>
</dbReference>
<dbReference type="Proteomes" id="UP000050164">
    <property type="component" value="Unassembled WGS sequence"/>
</dbReference>
<proteinExistence type="predicted"/>
<dbReference type="AlphaFoldDB" id="A0A654ZVF0"/>
<gene>
    <name evidence="2" type="ORF">ERS007739_02142</name>
    <name evidence="1" type="ORF">ERS027659_01246</name>
</gene>
<evidence type="ECO:0000313" key="3">
    <source>
        <dbReference type="Proteomes" id="UP000039021"/>
    </source>
</evidence>